<keyword evidence="3" id="KW-1185">Reference proteome</keyword>
<gene>
    <name evidence="2" type="ORF">CBF27_13500</name>
</gene>
<reference evidence="2 3" key="1">
    <citation type="submission" date="2017-05" db="EMBL/GenBank/DDBJ databases">
        <title>Vagococcus spp. assemblies.</title>
        <authorList>
            <person name="Gulvik C.A."/>
        </authorList>
    </citation>
    <scope>NUCLEOTIDE SEQUENCE [LARGE SCALE GENOMIC DNA]</scope>
    <source>
        <strain evidence="2 3">LMG 24798</strain>
    </source>
</reference>
<accession>A0A430AMD5</accession>
<dbReference type="GO" id="GO:0003700">
    <property type="term" value="F:DNA-binding transcription factor activity"/>
    <property type="evidence" value="ECO:0007669"/>
    <property type="project" value="InterPro"/>
</dbReference>
<dbReference type="RefSeq" id="WP_126815194.1">
    <property type="nucleotide sequence ID" value="NZ_NGKC01000023.1"/>
</dbReference>
<comment type="caution">
    <text evidence="2">The sequence shown here is derived from an EMBL/GenBank/DDBJ whole genome shotgun (WGS) entry which is preliminary data.</text>
</comment>
<proteinExistence type="predicted"/>
<dbReference type="InterPro" id="IPR047640">
    <property type="entry name" value="RpiR-like"/>
</dbReference>
<evidence type="ECO:0000313" key="3">
    <source>
        <dbReference type="Proteomes" id="UP000286773"/>
    </source>
</evidence>
<name>A0A430AMD5_9ENTE</name>
<dbReference type="EMBL" id="NGKC01000023">
    <property type="protein sequence ID" value="RSU09113.1"/>
    <property type="molecule type" value="Genomic_DNA"/>
</dbReference>
<dbReference type="GO" id="GO:0097367">
    <property type="term" value="F:carbohydrate derivative binding"/>
    <property type="evidence" value="ECO:0007669"/>
    <property type="project" value="InterPro"/>
</dbReference>
<dbReference type="InterPro" id="IPR046348">
    <property type="entry name" value="SIS_dom_sf"/>
</dbReference>
<protein>
    <recommendedName>
        <fullName evidence="1">SIS domain-containing protein</fullName>
    </recommendedName>
</protein>
<sequence>MTIDDDDLILYYGEKVTPSDTVIFISLSGETACLVKAADLVKNNRAKIIVLTSNDTSPLYYTADFGLLSYKSPIKKLSTTLETASRFSLEMNARILSDSYIVYSELRSIKRLTH</sequence>
<dbReference type="Proteomes" id="UP000286773">
    <property type="component" value="Unassembled WGS sequence"/>
</dbReference>
<dbReference type="PROSITE" id="PS51464">
    <property type="entry name" value="SIS"/>
    <property type="match status" value="1"/>
</dbReference>
<evidence type="ECO:0000259" key="1">
    <source>
        <dbReference type="PROSITE" id="PS51464"/>
    </source>
</evidence>
<dbReference type="PANTHER" id="PTHR30514">
    <property type="entry name" value="GLUCOKINASE"/>
    <property type="match status" value="1"/>
</dbReference>
<dbReference type="AlphaFoldDB" id="A0A430AMD5"/>
<dbReference type="OrthoDB" id="9762536at2"/>
<dbReference type="Pfam" id="PF01380">
    <property type="entry name" value="SIS"/>
    <property type="match status" value="1"/>
</dbReference>
<organism evidence="2 3">
    <name type="scientific">Vagococcus acidifermentans</name>
    <dbReference type="NCBI Taxonomy" id="564710"/>
    <lineage>
        <taxon>Bacteria</taxon>
        <taxon>Bacillati</taxon>
        <taxon>Bacillota</taxon>
        <taxon>Bacilli</taxon>
        <taxon>Lactobacillales</taxon>
        <taxon>Enterococcaceae</taxon>
        <taxon>Vagococcus</taxon>
    </lineage>
</organism>
<dbReference type="Gene3D" id="3.40.50.10490">
    <property type="entry name" value="Glucose-6-phosphate isomerase like protein, domain 1"/>
    <property type="match status" value="1"/>
</dbReference>
<dbReference type="PANTHER" id="PTHR30514:SF1">
    <property type="entry name" value="HTH-TYPE TRANSCRIPTIONAL REGULATOR HEXR-RELATED"/>
    <property type="match status" value="1"/>
</dbReference>
<evidence type="ECO:0000313" key="2">
    <source>
        <dbReference type="EMBL" id="RSU09113.1"/>
    </source>
</evidence>
<feature type="domain" description="SIS" evidence="1">
    <location>
        <begin position="1"/>
        <end position="114"/>
    </location>
</feature>
<dbReference type="InterPro" id="IPR001347">
    <property type="entry name" value="SIS_dom"/>
</dbReference>
<dbReference type="SUPFAM" id="SSF53697">
    <property type="entry name" value="SIS domain"/>
    <property type="match status" value="1"/>
</dbReference>
<dbReference type="GO" id="GO:1901135">
    <property type="term" value="P:carbohydrate derivative metabolic process"/>
    <property type="evidence" value="ECO:0007669"/>
    <property type="project" value="InterPro"/>
</dbReference>
<dbReference type="GO" id="GO:0003677">
    <property type="term" value="F:DNA binding"/>
    <property type="evidence" value="ECO:0007669"/>
    <property type="project" value="InterPro"/>
</dbReference>